<dbReference type="CDD" id="cd06261">
    <property type="entry name" value="TM_PBP2"/>
    <property type="match status" value="1"/>
</dbReference>
<keyword evidence="3" id="KW-1003">Cell membrane</keyword>
<keyword evidence="6 7" id="KW-0472">Membrane</keyword>
<evidence type="ECO:0000256" key="4">
    <source>
        <dbReference type="ARBA" id="ARBA00022692"/>
    </source>
</evidence>
<reference evidence="9 10" key="1">
    <citation type="journal article" date="2018" name="Nat. Biotechnol.">
        <title>A standardized bacterial taxonomy based on genome phylogeny substantially revises the tree of life.</title>
        <authorList>
            <person name="Parks D.H."/>
            <person name="Chuvochina M."/>
            <person name="Waite D.W."/>
            <person name="Rinke C."/>
            <person name="Skarshewski A."/>
            <person name="Chaumeil P.A."/>
            <person name="Hugenholtz P."/>
        </authorList>
    </citation>
    <scope>NUCLEOTIDE SEQUENCE [LARGE SCALE GENOMIC DNA]</scope>
    <source>
        <strain evidence="9">UBA9881</strain>
    </source>
</reference>
<organism evidence="9 10">
    <name type="scientific">Thalassospira lucentensis</name>
    <dbReference type="NCBI Taxonomy" id="168935"/>
    <lineage>
        <taxon>Bacteria</taxon>
        <taxon>Pseudomonadati</taxon>
        <taxon>Pseudomonadota</taxon>
        <taxon>Alphaproteobacteria</taxon>
        <taxon>Rhodospirillales</taxon>
        <taxon>Thalassospiraceae</taxon>
        <taxon>Thalassospira</taxon>
    </lineage>
</organism>
<dbReference type="InterPro" id="IPR000515">
    <property type="entry name" value="MetI-like"/>
</dbReference>
<evidence type="ECO:0000256" key="1">
    <source>
        <dbReference type="ARBA" id="ARBA00004651"/>
    </source>
</evidence>
<evidence type="ECO:0000259" key="8">
    <source>
        <dbReference type="PROSITE" id="PS50928"/>
    </source>
</evidence>
<evidence type="ECO:0000256" key="2">
    <source>
        <dbReference type="ARBA" id="ARBA00022448"/>
    </source>
</evidence>
<comment type="caution">
    <text evidence="9">The sequence shown here is derived from an EMBL/GenBank/DDBJ whole genome shotgun (WGS) entry which is preliminary data.</text>
</comment>
<dbReference type="PANTHER" id="PTHR32243:SF18">
    <property type="entry name" value="INNER MEMBRANE ABC TRANSPORTER PERMEASE PROTEIN YCJP"/>
    <property type="match status" value="1"/>
</dbReference>
<feature type="domain" description="ABC transmembrane type-1" evidence="8">
    <location>
        <begin position="1"/>
        <end position="76"/>
    </location>
</feature>
<dbReference type="GO" id="GO:0005886">
    <property type="term" value="C:plasma membrane"/>
    <property type="evidence" value="ECO:0007669"/>
    <property type="project" value="UniProtKB-SubCell"/>
</dbReference>
<gene>
    <name evidence="9" type="ORF">DHR80_17930</name>
</gene>
<dbReference type="RefSeq" id="WP_277278553.1">
    <property type="nucleotide sequence ID" value="NZ_DPOP01000141.1"/>
</dbReference>
<dbReference type="GO" id="GO:0055085">
    <property type="term" value="P:transmembrane transport"/>
    <property type="evidence" value="ECO:0007669"/>
    <property type="project" value="InterPro"/>
</dbReference>
<comment type="caution">
    <text evidence="7">Lacks conserved residue(s) required for the propagation of feature annotation.</text>
</comment>
<dbReference type="InterPro" id="IPR035906">
    <property type="entry name" value="MetI-like_sf"/>
</dbReference>
<sequence>PMIVLVIPLYAVFSQLGLRNSLVGLLIVYPATTVPVALYMLQGYFRGIPAELEEAGVMDGLSRLGVIWKITLPLAL</sequence>
<keyword evidence="2 7" id="KW-0813">Transport</keyword>
<feature type="non-terminal residue" evidence="9">
    <location>
        <position position="76"/>
    </location>
</feature>
<evidence type="ECO:0000313" key="9">
    <source>
        <dbReference type="EMBL" id="HCW69039.1"/>
    </source>
</evidence>
<dbReference type="Gene3D" id="1.10.3720.10">
    <property type="entry name" value="MetI-like"/>
    <property type="match status" value="1"/>
</dbReference>
<dbReference type="EMBL" id="DPOP01000141">
    <property type="protein sequence ID" value="HCW69039.1"/>
    <property type="molecule type" value="Genomic_DNA"/>
</dbReference>
<keyword evidence="5 7" id="KW-1133">Transmembrane helix</keyword>
<proteinExistence type="inferred from homology"/>
<feature type="transmembrane region" description="Helical" evidence="7">
    <location>
        <begin position="22"/>
        <end position="41"/>
    </location>
</feature>
<protein>
    <submittedName>
        <fullName evidence="9">ABC transporter permease</fullName>
    </submittedName>
</protein>
<keyword evidence="4 7" id="KW-0812">Transmembrane</keyword>
<evidence type="ECO:0000256" key="5">
    <source>
        <dbReference type="ARBA" id="ARBA00022989"/>
    </source>
</evidence>
<evidence type="ECO:0000256" key="6">
    <source>
        <dbReference type="ARBA" id="ARBA00023136"/>
    </source>
</evidence>
<evidence type="ECO:0000256" key="7">
    <source>
        <dbReference type="RuleBase" id="RU363032"/>
    </source>
</evidence>
<evidence type="ECO:0000256" key="3">
    <source>
        <dbReference type="ARBA" id="ARBA00022475"/>
    </source>
</evidence>
<dbReference type="SUPFAM" id="SSF161098">
    <property type="entry name" value="MetI-like"/>
    <property type="match status" value="1"/>
</dbReference>
<name>A0A3D5NC87_9PROT</name>
<dbReference type="InterPro" id="IPR050901">
    <property type="entry name" value="BP-dep_ABC_trans_perm"/>
</dbReference>
<feature type="non-terminal residue" evidence="9">
    <location>
        <position position="1"/>
    </location>
</feature>
<dbReference type="Pfam" id="PF00528">
    <property type="entry name" value="BPD_transp_1"/>
    <property type="match status" value="1"/>
</dbReference>
<dbReference type="AlphaFoldDB" id="A0A3D5NC87"/>
<dbReference type="PROSITE" id="PS50928">
    <property type="entry name" value="ABC_TM1"/>
    <property type="match status" value="1"/>
</dbReference>
<dbReference type="PANTHER" id="PTHR32243">
    <property type="entry name" value="MALTOSE TRANSPORT SYSTEM PERMEASE-RELATED"/>
    <property type="match status" value="1"/>
</dbReference>
<comment type="subcellular location">
    <subcellularLocation>
        <location evidence="1 7">Cell membrane</location>
        <topology evidence="1 7">Multi-pass membrane protein</topology>
    </subcellularLocation>
</comment>
<accession>A0A3D5NC87</accession>
<dbReference type="Proteomes" id="UP000264179">
    <property type="component" value="Unassembled WGS sequence"/>
</dbReference>
<evidence type="ECO:0000313" key="10">
    <source>
        <dbReference type="Proteomes" id="UP000264179"/>
    </source>
</evidence>
<comment type="similarity">
    <text evidence="7">Belongs to the binding-protein-dependent transport system permease family.</text>
</comment>